<organism evidence="1 2">
    <name type="scientific">Mycolicibacterium arenosum</name>
    <dbReference type="NCBI Taxonomy" id="2952157"/>
    <lineage>
        <taxon>Bacteria</taxon>
        <taxon>Bacillati</taxon>
        <taxon>Actinomycetota</taxon>
        <taxon>Actinomycetes</taxon>
        <taxon>Mycobacteriales</taxon>
        <taxon>Mycobacteriaceae</taxon>
        <taxon>Mycolicibacterium</taxon>
    </lineage>
</organism>
<protein>
    <submittedName>
        <fullName evidence="1">Cadherin-like domain-containing protein</fullName>
    </submittedName>
</protein>
<proteinExistence type="predicted"/>
<feature type="non-terminal residue" evidence="1">
    <location>
        <position position="253"/>
    </location>
</feature>
<name>A0ABT1MDP4_9MYCO</name>
<dbReference type="Proteomes" id="UP001651690">
    <property type="component" value="Unassembled WGS sequence"/>
</dbReference>
<dbReference type="EMBL" id="JANDBD010000030">
    <property type="protein sequence ID" value="MCP9276995.1"/>
    <property type="molecule type" value="Genomic_DNA"/>
</dbReference>
<gene>
    <name evidence="1" type="ORF">NM203_32960</name>
</gene>
<keyword evidence="2" id="KW-1185">Reference proteome</keyword>
<evidence type="ECO:0000313" key="2">
    <source>
        <dbReference type="Proteomes" id="UP001651690"/>
    </source>
</evidence>
<comment type="caution">
    <text evidence="1">The sequence shown here is derived from an EMBL/GenBank/DDBJ whole genome shotgun (WGS) entry which is preliminary data.</text>
</comment>
<dbReference type="Pfam" id="PF17963">
    <property type="entry name" value="Big_9"/>
    <property type="match status" value="3"/>
</dbReference>
<evidence type="ECO:0000313" key="1">
    <source>
        <dbReference type="EMBL" id="MCP9276995.1"/>
    </source>
</evidence>
<dbReference type="Gene3D" id="2.60.40.3440">
    <property type="match status" value="3"/>
</dbReference>
<sequence>MLMNTPTVLSPALSANDTRYPGTNFDLGAITVITAPTHGTITQGADGTLTYRPVNDFRGTDTFTYTLAAASPDIPASNTATVTITVISPIIAADDSYTVLMDTSTVLSPALSANDTTYPGTSIQLGAITVVTAPTHGQLSQTGGTLTYRPDTGYRGTDTFTYTVADTQGDIVSNPATVTLNVISPLIAADDSYTVLMDTSTVLFPTPTANDTTYPGTRLDLGAITVVTAPTHGMITQTGDTVTYRPFNGYRGT</sequence>
<accession>A0ABT1MDP4</accession>
<reference evidence="1 2" key="1">
    <citation type="submission" date="2022-06" db="EMBL/GenBank/DDBJ databases">
        <title>Mycolicibacterium sp. CAU 1645 isolated from seawater.</title>
        <authorList>
            <person name="Kim W."/>
        </authorList>
    </citation>
    <scope>NUCLEOTIDE SEQUENCE [LARGE SCALE GENOMIC DNA]</scope>
    <source>
        <strain evidence="1 2">CAU 1645</strain>
    </source>
</reference>